<dbReference type="InterPro" id="IPR003593">
    <property type="entry name" value="AAA+_ATPase"/>
</dbReference>
<dbReference type="InterPro" id="IPR003959">
    <property type="entry name" value="ATPase_AAA_core"/>
</dbReference>
<dbReference type="SUPFAM" id="SSF52540">
    <property type="entry name" value="P-loop containing nucleoside triphosphate hydrolases"/>
    <property type="match status" value="1"/>
</dbReference>
<dbReference type="GO" id="GO:0005524">
    <property type="term" value="F:ATP binding"/>
    <property type="evidence" value="ECO:0007669"/>
    <property type="project" value="UniProtKB-KW"/>
</dbReference>
<dbReference type="RefSeq" id="WP_057941724.1">
    <property type="nucleotide sequence ID" value="NZ_CP011131.1"/>
</dbReference>
<gene>
    <name evidence="2" type="ORF">MOV92_04315</name>
</gene>
<evidence type="ECO:0000259" key="1">
    <source>
        <dbReference type="SMART" id="SM00382"/>
    </source>
</evidence>
<feature type="domain" description="AAA+ ATPase" evidence="1">
    <location>
        <begin position="180"/>
        <end position="309"/>
    </location>
</feature>
<keyword evidence="3" id="KW-1185">Reference proteome</keyword>
<dbReference type="Pfam" id="PF00004">
    <property type="entry name" value="AAA"/>
    <property type="match status" value="1"/>
</dbReference>
<accession>A0ABY3XFT5</accession>
<organism evidence="2 3">
    <name type="scientific">Lysobacter gummosus</name>
    <dbReference type="NCBI Taxonomy" id="262324"/>
    <lineage>
        <taxon>Bacteria</taxon>
        <taxon>Pseudomonadati</taxon>
        <taxon>Pseudomonadota</taxon>
        <taxon>Gammaproteobacteria</taxon>
        <taxon>Lysobacterales</taxon>
        <taxon>Lysobacteraceae</taxon>
        <taxon>Lysobacter</taxon>
    </lineage>
</organism>
<name>A0ABY3XFT5_9GAMM</name>
<sequence length="359" mass="39618">MSHPTESRYNSSISQQVWDFSTLVLKTRLADALERGVSRYPIHRSLRFAARAPVAAVFDDLALNLGLNAQRLDGDSLLLDGEGLFVDAHASRKADYSSYYFGIWADSVERAESLTRSLQERVETVRIREPMFSIDWHFLTGRGELQSASIEELADDVLLDAAYPEIGDVKTFVDRYLRAKETVLVLQGRPGTGKTRLIRAILGEISRRNGGSAQALYTGDKKALECDEIYVKFITGEDEAFVVEDADHLLRPRAEGNEHLHRFLAIADGVVRAQGRKIIFSTNLPNVGDLDDALVRPGRCFAHVHVRELTLAEAQTLVAPLAADRGVNAAEVMGVLAASGNRSHSLAQIYQAVDRASSN</sequence>
<evidence type="ECO:0000313" key="2">
    <source>
        <dbReference type="EMBL" id="UNP30499.1"/>
    </source>
</evidence>
<dbReference type="EMBL" id="CP093547">
    <property type="protein sequence ID" value="UNP30499.1"/>
    <property type="molecule type" value="Genomic_DNA"/>
</dbReference>
<evidence type="ECO:0000313" key="3">
    <source>
        <dbReference type="Proteomes" id="UP000829194"/>
    </source>
</evidence>
<keyword evidence="2" id="KW-0547">Nucleotide-binding</keyword>
<reference evidence="2 3" key="1">
    <citation type="submission" date="2022-03" db="EMBL/GenBank/DDBJ databases">
        <title>Complete genome sequence of Lysobacter capsici VKM B-2533 and Lysobacter gummosus 10.1.1, promising sources of lytic agents.</title>
        <authorList>
            <person name="Tarlachkov S.V."/>
            <person name="Kudryakova I.V."/>
            <person name="Afoshin A.S."/>
            <person name="Leontyevskaya E.A."/>
            <person name="Leontyevskaya N.V."/>
        </authorList>
    </citation>
    <scope>NUCLEOTIDE SEQUENCE [LARGE SCALE GENOMIC DNA]</scope>
    <source>
        <strain evidence="2 3">10.1.1</strain>
    </source>
</reference>
<proteinExistence type="predicted"/>
<dbReference type="InterPro" id="IPR027417">
    <property type="entry name" value="P-loop_NTPase"/>
</dbReference>
<protein>
    <submittedName>
        <fullName evidence="2">ATP-binding protein</fullName>
    </submittedName>
</protein>
<dbReference type="Proteomes" id="UP000829194">
    <property type="component" value="Chromosome"/>
</dbReference>
<dbReference type="Gene3D" id="3.40.50.300">
    <property type="entry name" value="P-loop containing nucleotide triphosphate hydrolases"/>
    <property type="match status" value="1"/>
</dbReference>
<dbReference type="SMART" id="SM00382">
    <property type="entry name" value="AAA"/>
    <property type="match status" value="1"/>
</dbReference>
<dbReference type="CDD" id="cd00009">
    <property type="entry name" value="AAA"/>
    <property type="match status" value="1"/>
</dbReference>
<keyword evidence="2" id="KW-0067">ATP-binding</keyword>